<name>A0A8S5U7Z3_9CAUD</name>
<organism evidence="2">
    <name type="scientific">Siphoviridae sp. ctGDt6</name>
    <dbReference type="NCBI Taxonomy" id="2825408"/>
    <lineage>
        <taxon>Viruses</taxon>
        <taxon>Duplodnaviria</taxon>
        <taxon>Heunggongvirae</taxon>
        <taxon>Uroviricota</taxon>
        <taxon>Caudoviricetes</taxon>
    </lineage>
</organism>
<reference evidence="2" key="1">
    <citation type="journal article" date="2021" name="Proc. Natl. Acad. Sci. U.S.A.">
        <title>A Catalog of Tens of Thousands of Viruses from Human Metagenomes Reveals Hidden Associations with Chronic Diseases.</title>
        <authorList>
            <person name="Tisza M.J."/>
            <person name="Buck C.B."/>
        </authorList>
    </citation>
    <scope>NUCLEOTIDE SEQUENCE</scope>
    <source>
        <strain evidence="2">CtGDt6</strain>
    </source>
</reference>
<keyword evidence="1" id="KW-1133">Transmembrane helix</keyword>
<keyword evidence="1" id="KW-0472">Membrane</keyword>
<protein>
    <submittedName>
        <fullName evidence="2">Uncharacterized protein</fullName>
    </submittedName>
</protein>
<keyword evidence="1" id="KW-0812">Transmembrane</keyword>
<feature type="transmembrane region" description="Helical" evidence="1">
    <location>
        <begin position="7"/>
        <end position="29"/>
    </location>
</feature>
<accession>A0A8S5U7Z3</accession>
<sequence>MYQKSTLVETLGCLIVNIILLMLCGTANLTNCSFRD</sequence>
<evidence type="ECO:0000313" key="2">
    <source>
        <dbReference type="EMBL" id="DAF90591.1"/>
    </source>
</evidence>
<proteinExistence type="predicted"/>
<dbReference type="EMBL" id="BK016032">
    <property type="protein sequence ID" value="DAF90591.1"/>
    <property type="molecule type" value="Genomic_DNA"/>
</dbReference>
<evidence type="ECO:0000256" key="1">
    <source>
        <dbReference type="SAM" id="Phobius"/>
    </source>
</evidence>